<evidence type="ECO:0000256" key="3">
    <source>
        <dbReference type="ARBA" id="ARBA00022729"/>
    </source>
</evidence>
<dbReference type="SMART" id="SM00768">
    <property type="entry name" value="X8"/>
    <property type="match status" value="2"/>
</dbReference>
<keyword evidence="3 5" id="KW-0732">Signal</keyword>
<keyword evidence="8" id="KW-1185">Reference proteome</keyword>
<dbReference type="InterPro" id="IPR012946">
    <property type="entry name" value="X8"/>
</dbReference>
<keyword evidence="2" id="KW-0325">Glycoprotein</keyword>
<keyword evidence="2" id="KW-0472">Membrane</keyword>
<dbReference type="Pfam" id="PF07983">
    <property type="entry name" value="X8"/>
    <property type="match status" value="2"/>
</dbReference>
<protein>
    <submittedName>
        <fullName evidence="7">X8 domain</fullName>
    </submittedName>
</protein>
<sequence>MFSQLTLIFLLSLVVIHPLHVSAKTWCVANPSAAATQLQANIDWLCSVGNVDCVIINPGGPCFDPNTVLSHASFVMNDYYQTHGSTEEACSFSGTGQIVSVDPSYGGSASATDTQLQANIDWACNEGQVDCAKINPGGVCYEPNTPTSHASFVMNDYYRNHGSTEEACDFNHTGQIISGDPSYRRCRYA</sequence>
<evidence type="ECO:0000259" key="6">
    <source>
        <dbReference type="SMART" id="SM00768"/>
    </source>
</evidence>
<feature type="domain" description="X8" evidence="6">
    <location>
        <begin position="108"/>
        <end position="188"/>
    </location>
</feature>
<dbReference type="InterPro" id="IPR044788">
    <property type="entry name" value="X8_dom_prot"/>
</dbReference>
<keyword evidence="4" id="KW-0449">Lipoprotein</keyword>
<feature type="chain" id="PRO_5035859591" evidence="5">
    <location>
        <begin position="24"/>
        <end position="189"/>
    </location>
</feature>
<feature type="signal peptide" evidence="5">
    <location>
        <begin position="1"/>
        <end position="23"/>
    </location>
</feature>
<keyword evidence="2" id="KW-0336">GPI-anchor</keyword>
<dbReference type="PANTHER" id="PTHR31044:SF141">
    <property type="entry name" value="CARBOHYDRATE-BINDING X8 DOMAIN SUPERFAMILY PROTEIN"/>
    <property type="match status" value="1"/>
</dbReference>
<proteinExistence type="predicted"/>
<organism evidence="7 8">
    <name type="scientific">Arabidopsis thaliana x Arabidopsis arenosa</name>
    <dbReference type="NCBI Taxonomy" id="1240361"/>
    <lineage>
        <taxon>Eukaryota</taxon>
        <taxon>Viridiplantae</taxon>
        <taxon>Streptophyta</taxon>
        <taxon>Embryophyta</taxon>
        <taxon>Tracheophyta</taxon>
        <taxon>Spermatophyta</taxon>
        <taxon>Magnoliopsida</taxon>
        <taxon>eudicotyledons</taxon>
        <taxon>Gunneridae</taxon>
        <taxon>Pentapetalae</taxon>
        <taxon>rosids</taxon>
        <taxon>malvids</taxon>
        <taxon>Brassicales</taxon>
        <taxon>Brassicaceae</taxon>
        <taxon>Camelineae</taxon>
        <taxon>Arabidopsis</taxon>
    </lineage>
</organism>
<dbReference type="GO" id="GO:0009506">
    <property type="term" value="C:plasmodesma"/>
    <property type="evidence" value="ECO:0007669"/>
    <property type="project" value="UniProtKB-ARBA"/>
</dbReference>
<evidence type="ECO:0000256" key="2">
    <source>
        <dbReference type="ARBA" id="ARBA00022622"/>
    </source>
</evidence>
<evidence type="ECO:0000256" key="1">
    <source>
        <dbReference type="ARBA" id="ARBA00004609"/>
    </source>
</evidence>
<dbReference type="GO" id="GO:0005886">
    <property type="term" value="C:plasma membrane"/>
    <property type="evidence" value="ECO:0007669"/>
    <property type="project" value="UniProtKB-SubCell"/>
</dbReference>
<evidence type="ECO:0000313" key="8">
    <source>
        <dbReference type="Proteomes" id="UP000694240"/>
    </source>
</evidence>
<name>A0A8T2BJ70_9BRAS</name>
<dbReference type="PANTHER" id="PTHR31044">
    <property type="entry name" value="BETA-1,3 GLUCANASE"/>
    <property type="match status" value="1"/>
</dbReference>
<dbReference type="GO" id="GO:0098552">
    <property type="term" value="C:side of membrane"/>
    <property type="evidence" value="ECO:0007669"/>
    <property type="project" value="UniProtKB-KW"/>
</dbReference>
<dbReference type="AlphaFoldDB" id="A0A8T2BJ70"/>
<accession>A0A8T2BJ70</accession>
<evidence type="ECO:0000313" key="7">
    <source>
        <dbReference type="EMBL" id="KAG7586046.1"/>
    </source>
</evidence>
<comment type="subcellular location">
    <subcellularLocation>
        <location evidence="1">Cell membrane</location>
        <topology evidence="1">Lipid-anchor</topology>
        <topology evidence="1">GPI-anchor</topology>
    </subcellularLocation>
</comment>
<dbReference type="Proteomes" id="UP000694240">
    <property type="component" value="Chromosome 7"/>
</dbReference>
<evidence type="ECO:0000256" key="4">
    <source>
        <dbReference type="ARBA" id="ARBA00023288"/>
    </source>
</evidence>
<gene>
    <name evidence="7" type="ORF">ISN45_Aa02g013960</name>
</gene>
<feature type="domain" description="X8" evidence="6">
    <location>
        <begin position="25"/>
        <end position="107"/>
    </location>
</feature>
<evidence type="ECO:0000256" key="5">
    <source>
        <dbReference type="SAM" id="SignalP"/>
    </source>
</evidence>
<dbReference type="EMBL" id="JAEFBK010000007">
    <property type="protein sequence ID" value="KAG7586046.1"/>
    <property type="molecule type" value="Genomic_DNA"/>
</dbReference>
<reference evidence="7 8" key="1">
    <citation type="submission" date="2020-12" db="EMBL/GenBank/DDBJ databases">
        <title>Concerted genomic and epigenomic changes stabilize Arabidopsis allopolyploids.</title>
        <authorList>
            <person name="Chen Z."/>
        </authorList>
    </citation>
    <scope>NUCLEOTIDE SEQUENCE [LARGE SCALE GENOMIC DNA]</scope>
    <source>
        <strain evidence="7">Allo738</strain>
        <tissue evidence="7">Leaf</tissue>
    </source>
</reference>
<comment type="caution">
    <text evidence="7">The sequence shown here is derived from an EMBL/GenBank/DDBJ whole genome shotgun (WGS) entry which is preliminary data.</text>
</comment>